<organism evidence="1 2">
    <name type="scientific">Aerosakkonema funiforme FACHB-1375</name>
    <dbReference type="NCBI Taxonomy" id="2949571"/>
    <lineage>
        <taxon>Bacteria</taxon>
        <taxon>Bacillati</taxon>
        <taxon>Cyanobacteriota</taxon>
        <taxon>Cyanophyceae</taxon>
        <taxon>Oscillatoriophycideae</taxon>
        <taxon>Aerosakkonematales</taxon>
        <taxon>Aerosakkonemataceae</taxon>
        <taxon>Aerosakkonema</taxon>
    </lineage>
</organism>
<dbReference type="EMBL" id="JACJPW010000121">
    <property type="protein sequence ID" value="MBD2185435.1"/>
    <property type="molecule type" value="Genomic_DNA"/>
</dbReference>
<protein>
    <submittedName>
        <fullName evidence="1">Uncharacterized protein</fullName>
    </submittedName>
</protein>
<reference evidence="1" key="1">
    <citation type="journal article" date="2015" name="ISME J.">
        <title>Draft Genome Sequence of Streptomyces incarnatus NRRL8089, which Produces the Nucleoside Antibiotic Sinefungin.</title>
        <authorList>
            <person name="Oshima K."/>
            <person name="Hattori M."/>
            <person name="Shimizu H."/>
            <person name="Fukuda K."/>
            <person name="Nemoto M."/>
            <person name="Inagaki K."/>
            <person name="Tamura T."/>
        </authorList>
    </citation>
    <scope>NUCLEOTIDE SEQUENCE</scope>
    <source>
        <strain evidence="1">FACHB-1375</strain>
    </source>
</reference>
<dbReference type="Proteomes" id="UP000641646">
    <property type="component" value="Unassembled WGS sequence"/>
</dbReference>
<keyword evidence="2" id="KW-1185">Reference proteome</keyword>
<evidence type="ECO:0000313" key="2">
    <source>
        <dbReference type="Proteomes" id="UP000641646"/>
    </source>
</evidence>
<evidence type="ECO:0000313" key="1">
    <source>
        <dbReference type="EMBL" id="MBD2185435.1"/>
    </source>
</evidence>
<sequence>MERGLIWLPLLALFIWLAWAGWNEFQKVEAYRRWASQFERAKYDIYAVLGQNGSNLTWGKPTRTEPVNLQTFSLKNVKSIYLMVDDKLADLQNPPDRGRSVALEFCFADATDSIQIPFTEIAIATEWGKHLQQELQGYS</sequence>
<accession>A0A926ZK02</accession>
<dbReference type="RefSeq" id="WP_190473753.1">
    <property type="nucleotide sequence ID" value="NZ_JACJPW010000121.1"/>
</dbReference>
<reference evidence="1" key="2">
    <citation type="submission" date="2020-08" db="EMBL/GenBank/DDBJ databases">
        <authorList>
            <person name="Chen M."/>
            <person name="Teng W."/>
            <person name="Zhao L."/>
            <person name="Hu C."/>
            <person name="Zhou Y."/>
            <person name="Han B."/>
            <person name="Song L."/>
            <person name="Shu W."/>
        </authorList>
    </citation>
    <scope>NUCLEOTIDE SEQUENCE</scope>
    <source>
        <strain evidence="1">FACHB-1375</strain>
    </source>
</reference>
<name>A0A926ZK02_9CYAN</name>
<gene>
    <name evidence="1" type="ORF">H6G03_30910</name>
</gene>
<comment type="caution">
    <text evidence="1">The sequence shown here is derived from an EMBL/GenBank/DDBJ whole genome shotgun (WGS) entry which is preliminary data.</text>
</comment>
<dbReference type="AlphaFoldDB" id="A0A926ZK02"/>
<proteinExistence type="predicted"/>